<dbReference type="AlphaFoldDB" id="F8Q292"/>
<evidence type="ECO:0000313" key="2">
    <source>
        <dbReference type="Proteomes" id="UP000008063"/>
    </source>
</evidence>
<keyword evidence="2" id="KW-1185">Reference proteome</keyword>
<dbReference type="InParanoid" id="F8Q292"/>
<sequence>MCRTLVETDHNKLAVRRMTSSDTSKSGSRTRLEKWPNTALYISIGGAAV</sequence>
<proteinExistence type="predicted"/>
<organism evidence="2">
    <name type="scientific">Serpula lacrymans var. lacrymans (strain S7.3)</name>
    <name type="common">Dry rot fungus</name>
    <dbReference type="NCBI Taxonomy" id="936435"/>
    <lineage>
        <taxon>Eukaryota</taxon>
        <taxon>Fungi</taxon>
        <taxon>Dikarya</taxon>
        <taxon>Basidiomycota</taxon>
        <taxon>Agaricomycotina</taxon>
        <taxon>Agaricomycetes</taxon>
        <taxon>Agaricomycetidae</taxon>
        <taxon>Boletales</taxon>
        <taxon>Coniophorineae</taxon>
        <taxon>Serpulaceae</taxon>
        <taxon>Serpula</taxon>
    </lineage>
</organism>
<gene>
    <name evidence="1" type="ORF">SERLA73DRAFT_139468</name>
</gene>
<name>F8Q292_SERL3</name>
<protein>
    <submittedName>
        <fullName evidence="1">Uncharacterized protein</fullName>
    </submittedName>
</protein>
<dbReference type="HOGENOM" id="CLU_3143938_0_0_1"/>
<reference evidence="2" key="1">
    <citation type="journal article" date="2011" name="Science">
        <title>The plant cell wall-decomposing machinery underlies the functional diversity of forest fungi.</title>
        <authorList>
            <person name="Eastwood D.C."/>
            <person name="Floudas D."/>
            <person name="Binder M."/>
            <person name="Majcherczyk A."/>
            <person name="Schneider P."/>
            <person name="Aerts A."/>
            <person name="Asiegbu F.O."/>
            <person name="Baker S.E."/>
            <person name="Barry K."/>
            <person name="Bendiksby M."/>
            <person name="Blumentritt M."/>
            <person name="Coutinho P.M."/>
            <person name="Cullen D."/>
            <person name="de Vries R.P."/>
            <person name="Gathman A."/>
            <person name="Goodell B."/>
            <person name="Henrissat B."/>
            <person name="Ihrmark K."/>
            <person name="Kauserud H."/>
            <person name="Kohler A."/>
            <person name="LaButti K."/>
            <person name="Lapidus A."/>
            <person name="Lavin J.L."/>
            <person name="Lee Y.-H."/>
            <person name="Lindquist E."/>
            <person name="Lilly W."/>
            <person name="Lucas S."/>
            <person name="Morin E."/>
            <person name="Murat C."/>
            <person name="Oguiza J.A."/>
            <person name="Park J."/>
            <person name="Pisabarro A.G."/>
            <person name="Riley R."/>
            <person name="Rosling A."/>
            <person name="Salamov A."/>
            <person name="Schmidt O."/>
            <person name="Schmutz J."/>
            <person name="Skrede I."/>
            <person name="Stenlid J."/>
            <person name="Wiebenga A."/>
            <person name="Xie X."/>
            <person name="Kuees U."/>
            <person name="Hibbett D.S."/>
            <person name="Hoffmeister D."/>
            <person name="Hoegberg N."/>
            <person name="Martin F."/>
            <person name="Grigoriev I.V."/>
            <person name="Watkinson S.C."/>
        </authorList>
    </citation>
    <scope>NUCLEOTIDE SEQUENCE [LARGE SCALE GENOMIC DNA]</scope>
    <source>
        <strain evidence="2">strain S7.3</strain>
    </source>
</reference>
<evidence type="ECO:0000313" key="1">
    <source>
        <dbReference type="EMBL" id="EGN97303.1"/>
    </source>
</evidence>
<dbReference type="Proteomes" id="UP000008063">
    <property type="component" value="Unassembled WGS sequence"/>
</dbReference>
<accession>F8Q292</accession>
<dbReference type="EMBL" id="GL945482">
    <property type="protein sequence ID" value="EGN97303.1"/>
    <property type="molecule type" value="Genomic_DNA"/>
</dbReference>